<proteinExistence type="predicted"/>
<organism evidence="1">
    <name type="scientific">marine sediment metagenome</name>
    <dbReference type="NCBI Taxonomy" id="412755"/>
    <lineage>
        <taxon>unclassified sequences</taxon>
        <taxon>metagenomes</taxon>
        <taxon>ecological metagenomes</taxon>
    </lineage>
</organism>
<dbReference type="EMBL" id="BART01040256">
    <property type="protein sequence ID" value="GAH27579.1"/>
    <property type="molecule type" value="Genomic_DNA"/>
</dbReference>
<sequence length="96" mass="11119">DTWQKEFNEIIDGVNFEHFSQEIKQLIVQERKETITQYKKGLVKSLGEMRRKIQITGEEIDCVTCGKCIISNMCQCDGFNEALDEIIKICQKDTEA</sequence>
<dbReference type="AlphaFoldDB" id="X1FDW2"/>
<gene>
    <name evidence="1" type="ORF">S01H4_65648</name>
</gene>
<reference evidence="1" key="1">
    <citation type="journal article" date="2014" name="Front. Microbiol.">
        <title>High frequency of phylogenetically diverse reductive dehalogenase-homologous genes in deep subseafloor sedimentary metagenomes.</title>
        <authorList>
            <person name="Kawai M."/>
            <person name="Futagami T."/>
            <person name="Toyoda A."/>
            <person name="Takaki Y."/>
            <person name="Nishi S."/>
            <person name="Hori S."/>
            <person name="Arai W."/>
            <person name="Tsubouchi T."/>
            <person name="Morono Y."/>
            <person name="Uchiyama I."/>
            <person name="Ito T."/>
            <person name="Fujiyama A."/>
            <person name="Inagaki F."/>
            <person name="Takami H."/>
        </authorList>
    </citation>
    <scope>NUCLEOTIDE SEQUENCE</scope>
    <source>
        <strain evidence="1">Expedition CK06-06</strain>
    </source>
</reference>
<feature type="non-terminal residue" evidence="1">
    <location>
        <position position="1"/>
    </location>
</feature>
<protein>
    <submittedName>
        <fullName evidence="1">Uncharacterized protein</fullName>
    </submittedName>
</protein>
<accession>X1FDW2</accession>
<comment type="caution">
    <text evidence="1">The sequence shown here is derived from an EMBL/GenBank/DDBJ whole genome shotgun (WGS) entry which is preliminary data.</text>
</comment>
<name>X1FDW2_9ZZZZ</name>
<evidence type="ECO:0000313" key="1">
    <source>
        <dbReference type="EMBL" id="GAH27579.1"/>
    </source>
</evidence>